<evidence type="ECO:0000259" key="1">
    <source>
        <dbReference type="Pfam" id="PF24390"/>
    </source>
</evidence>
<gene>
    <name evidence="2" type="ORF">LCGC14_2208510</name>
</gene>
<feature type="domain" description="PRTase-CE" evidence="1">
    <location>
        <begin position="2"/>
        <end position="144"/>
    </location>
</feature>
<dbReference type="EMBL" id="LAZR01029257">
    <property type="protein sequence ID" value="KKL60123.1"/>
    <property type="molecule type" value="Genomic_DNA"/>
</dbReference>
<protein>
    <recommendedName>
        <fullName evidence="1">PRTase-CE domain-containing protein</fullName>
    </recommendedName>
</protein>
<dbReference type="InterPro" id="IPR056920">
    <property type="entry name" value="PRTase-CE"/>
</dbReference>
<dbReference type="AlphaFoldDB" id="A0A0F9DEF0"/>
<name>A0A0F9DEF0_9ZZZZ</name>
<reference evidence="2" key="1">
    <citation type="journal article" date="2015" name="Nature">
        <title>Complex archaea that bridge the gap between prokaryotes and eukaryotes.</title>
        <authorList>
            <person name="Spang A."/>
            <person name="Saw J.H."/>
            <person name="Jorgensen S.L."/>
            <person name="Zaremba-Niedzwiedzka K."/>
            <person name="Martijn J."/>
            <person name="Lind A.E."/>
            <person name="van Eijk R."/>
            <person name="Schleper C."/>
            <person name="Guy L."/>
            <person name="Ettema T.J."/>
        </authorList>
    </citation>
    <scope>NUCLEOTIDE SEQUENCE</scope>
</reference>
<sequence>MDDVIGSGRQFIKYYKNDFENKLLKYPIQENENIHFYLISGVISKEAIEYISTKSIFDIKSIKYHKIIRKKDKAFSEEDWDEENLSDLKNYLCEIDPINWDGWKKEPDKEKGMEYLVVLDWRTPNNTIGILWNNKSRIKPLFPR</sequence>
<accession>A0A0F9DEF0</accession>
<dbReference type="Pfam" id="PF24390">
    <property type="entry name" value="PRTase-CE"/>
    <property type="match status" value="1"/>
</dbReference>
<organism evidence="2">
    <name type="scientific">marine sediment metagenome</name>
    <dbReference type="NCBI Taxonomy" id="412755"/>
    <lineage>
        <taxon>unclassified sequences</taxon>
        <taxon>metagenomes</taxon>
        <taxon>ecological metagenomes</taxon>
    </lineage>
</organism>
<proteinExistence type="predicted"/>
<evidence type="ECO:0000313" key="2">
    <source>
        <dbReference type="EMBL" id="KKL60123.1"/>
    </source>
</evidence>
<comment type="caution">
    <text evidence="2">The sequence shown here is derived from an EMBL/GenBank/DDBJ whole genome shotgun (WGS) entry which is preliminary data.</text>
</comment>